<dbReference type="GO" id="GO:0015288">
    <property type="term" value="F:porin activity"/>
    <property type="evidence" value="ECO:0007669"/>
    <property type="project" value="TreeGrafter"/>
</dbReference>
<dbReference type="Gene3D" id="1.20.1600.10">
    <property type="entry name" value="Outer membrane efflux proteins (OEP)"/>
    <property type="match status" value="1"/>
</dbReference>
<proteinExistence type="predicted"/>
<evidence type="ECO:0000256" key="2">
    <source>
        <dbReference type="ARBA" id="ARBA00022448"/>
    </source>
</evidence>
<feature type="coiled-coil region" evidence="7">
    <location>
        <begin position="176"/>
        <end position="214"/>
    </location>
</feature>
<keyword evidence="7" id="KW-0175">Coiled coil</keyword>
<keyword evidence="2" id="KW-0813">Transport</keyword>
<keyword evidence="5" id="KW-0472">Membrane</keyword>
<reference evidence="8" key="3">
    <citation type="submission" date="2023-05" db="EMBL/GenBank/DDBJ databases">
        <authorList>
            <person name="Smith C.H."/>
        </authorList>
    </citation>
    <scope>NUCLEOTIDE SEQUENCE</scope>
    <source>
        <strain evidence="8">CHS0354</strain>
        <tissue evidence="8">Mantle</tissue>
    </source>
</reference>
<accession>A0AAE0VLP6</accession>
<keyword evidence="6" id="KW-0998">Cell outer membrane</keyword>
<evidence type="ECO:0000256" key="5">
    <source>
        <dbReference type="ARBA" id="ARBA00023136"/>
    </source>
</evidence>
<evidence type="ECO:0000256" key="7">
    <source>
        <dbReference type="SAM" id="Coils"/>
    </source>
</evidence>
<dbReference type="EMBL" id="JAEAOA010001427">
    <property type="protein sequence ID" value="KAK3582211.1"/>
    <property type="molecule type" value="Genomic_DNA"/>
</dbReference>
<reference evidence="8" key="2">
    <citation type="journal article" date="2021" name="Genome Biol. Evol.">
        <title>Developing a high-quality reference genome for a parasitic bivalve with doubly uniparental inheritance (Bivalvia: Unionida).</title>
        <authorList>
            <person name="Smith C.H."/>
        </authorList>
    </citation>
    <scope>NUCLEOTIDE SEQUENCE</scope>
    <source>
        <strain evidence="8">CHS0354</strain>
        <tissue evidence="8">Mantle</tissue>
    </source>
</reference>
<comment type="caution">
    <text evidence="8">The sequence shown here is derived from an EMBL/GenBank/DDBJ whole genome shotgun (WGS) entry which is preliminary data.</text>
</comment>
<dbReference type="SUPFAM" id="SSF56954">
    <property type="entry name" value="Outer membrane efflux proteins (OEP)"/>
    <property type="match status" value="1"/>
</dbReference>
<evidence type="ECO:0000256" key="1">
    <source>
        <dbReference type="ARBA" id="ARBA00004442"/>
    </source>
</evidence>
<dbReference type="AlphaFoldDB" id="A0AAE0VLP6"/>
<dbReference type="InterPro" id="IPR003423">
    <property type="entry name" value="OMP_efflux"/>
</dbReference>
<name>A0AAE0VLP6_9BIVA</name>
<dbReference type="Proteomes" id="UP001195483">
    <property type="component" value="Unassembled WGS sequence"/>
</dbReference>
<evidence type="ECO:0000313" key="8">
    <source>
        <dbReference type="EMBL" id="KAK3582211.1"/>
    </source>
</evidence>
<dbReference type="Pfam" id="PF02321">
    <property type="entry name" value="OEP"/>
    <property type="match status" value="1"/>
</dbReference>
<dbReference type="PANTHER" id="PTHR30026">
    <property type="entry name" value="OUTER MEMBRANE PROTEIN TOLC"/>
    <property type="match status" value="1"/>
</dbReference>
<keyword evidence="3" id="KW-1134">Transmembrane beta strand</keyword>
<evidence type="ECO:0000256" key="4">
    <source>
        <dbReference type="ARBA" id="ARBA00022692"/>
    </source>
</evidence>
<gene>
    <name evidence="8" type="ORF">CHS0354_023747</name>
</gene>
<keyword evidence="9" id="KW-1185">Reference proteome</keyword>
<evidence type="ECO:0008006" key="10">
    <source>
        <dbReference type="Google" id="ProtNLM"/>
    </source>
</evidence>
<evidence type="ECO:0000256" key="6">
    <source>
        <dbReference type="ARBA" id="ARBA00023237"/>
    </source>
</evidence>
<sequence>MRIKFALQSIQRNKDGLEDAKRIFDQGIISDIDTLRASIVYQNTLSLLTQARTSSSIALTTLKTEIGFSENDDIILLDSLLYVPDTYIDSISFDNAYKIALNGRPEIVALELQNKLYEVNKQAAISEVLPTLSAFAEFQINPVFVTNSSLNLTTTFVTGVQLNVPIFDGFKGASSIELAKLESEKFSLQLELAKERLRTEVHNQISKIREITERVGAKKQTLESAKRLYAVTKSRWEKGLSSQLELSDAELYLTESQVSFAQVIYEY</sequence>
<dbReference type="GO" id="GO:1990281">
    <property type="term" value="C:efflux pump complex"/>
    <property type="evidence" value="ECO:0007669"/>
    <property type="project" value="TreeGrafter"/>
</dbReference>
<organism evidence="8 9">
    <name type="scientific">Potamilus streckersoni</name>
    <dbReference type="NCBI Taxonomy" id="2493646"/>
    <lineage>
        <taxon>Eukaryota</taxon>
        <taxon>Metazoa</taxon>
        <taxon>Spiralia</taxon>
        <taxon>Lophotrochozoa</taxon>
        <taxon>Mollusca</taxon>
        <taxon>Bivalvia</taxon>
        <taxon>Autobranchia</taxon>
        <taxon>Heteroconchia</taxon>
        <taxon>Palaeoheterodonta</taxon>
        <taxon>Unionida</taxon>
        <taxon>Unionoidea</taxon>
        <taxon>Unionidae</taxon>
        <taxon>Ambleminae</taxon>
        <taxon>Lampsilini</taxon>
        <taxon>Potamilus</taxon>
    </lineage>
</organism>
<evidence type="ECO:0000313" key="9">
    <source>
        <dbReference type="Proteomes" id="UP001195483"/>
    </source>
</evidence>
<dbReference type="InterPro" id="IPR051906">
    <property type="entry name" value="TolC-like"/>
</dbReference>
<dbReference type="GO" id="GO:0015562">
    <property type="term" value="F:efflux transmembrane transporter activity"/>
    <property type="evidence" value="ECO:0007669"/>
    <property type="project" value="InterPro"/>
</dbReference>
<comment type="subcellular location">
    <subcellularLocation>
        <location evidence="1">Cell outer membrane</location>
    </subcellularLocation>
</comment>
<evidence type="ECO:0000256" key="3">
    <source>
        <dbReference type="ARBA" id="ARBA00022452"/>
    </source>
</evidence>
<keyword evidence="4" id="KW-0812">Transmembrane</keyword>
<protein>
    <recommendedName>
        <fullName evidence="10">TolC family protein</fullName>
    </recommendedName>
</protein>
<reference evidence="8" key="1">
    <citation type="journal article" date="2021" name="Genome Biol. Evol.">
        <title>A High-Quality Reference Genome for a Parasitic Bivalve with Doubly Uniparental Inheritance (Bivalvia: Unionida).</title>
        <authorList>
            <person name="Smith C.H."/>
        </authorList>
    </citation>
    <scope>NUCLEOTIDE SEQUENCE</scope>
    <source>
        <strain evidence="8">CHS0354</strain>
    </source>
</reference>
<dbReference type="PANTHER" id="PTHR30026:SF20">
    <property type="entry name" value="OUTER MEMBRANE PROTEIN TOLC"/>
    <property type="match status" value="1"/>
</dbReference>